<accession>A0A2S4HC60</accession>
<dbReference type="RefSeq" id="WP_103685590.1">
    <property type="nucleotide sequence ID" value="NZ_PQGG01000038.1"/>
</dbReference>
<dbReference type="OrthoDB" id="9944349at2"/>
<name>A0A2S4HC60_9GAMM</name>
<gene>
    <name evidence="1" type="ORF">C0068_16560</name>
</gene>
<protein>
    <submittedName>
        <fullName evidence="1">Uncharacterized protein</fullName>
    </submittedName>
</protein>
<dbReference type="Proteomes" id="UP000237222">
    <property type="component" value="Unassembled WGS sequence"/>
</dbReference>
<proteinExistence type="predicted"/>
<reference evidence="1" key="1">
    <citation type="submission" date="2018-01" db="EMBL/GenBank/DDBJ databases">
        <authorList>
            <person name="Yu X.-D."/>
        </authorList>
    </citation>
    <scope>NUCLEOTIDE SEQUENCE</scope>
    <source>
        <strain evidence="1">ZX-21</strain>
    </source>
</reference>
<dbReference type="EMBL" id="PQGG01000038">
    <property type="protein sequence ID" value="POP51548.1"/>
    <property type="molecule type" value="Genomic_DNA"/>
</dbReference>
<comment type="caution">
    <text evidence="1">The sequence shown here is derived from an EMBL/GenBank/DDBJ whole genome shotgun (WGS) entry which is preliminary data.</text>
</comment>
<evidence type="ECO:0000313" key="1">
    <source>
        <dbReference type="EMBL" id="POP51548.1"/>
    </source>
</evidence>
<evidence type="ECO:0000313" key="2">
    <source>
        <dbReference type="Proteomes" id="UP000237222"/>
    </source>
</evidence>
<dbReference type="AlphaFoldDB" id="A0A2S4HC60"/>
<sequence>MSSNTYTDFLVFTTGIRSEVNTQPIDLFSNGTEVVIVISQSHANNVDTSQETWSCDYIGPVSTMISDYVPKMAYFFDDGLARSNTIPNGTEFSKLMSKLYMVADPITLQDLASRGVRGYSWSIEEYQQAPVGADPIEYDYFSTKRMGYVFGGEEDVINMIQQSLIIRQKANNHVWAGRPWLAVSGDF</sequence>
<organism evidence="1 2">
    <name type="scientific">Zhongshania marina</name>
    <dbReference type="NCBI Taxonomy" id="2304603"/>
    <lineage>
        <taxon>Bacteria</taxon>
        <taxon>Pseudomonadati</taxon>
        <taxon>Pseudomonadota</taxon>
        <taxon>Gammaproteobacteria</taxon>
        <taxon>Cellvibrionales</taxon>
        <taxon>Spongiibacteraceae</taxon>
        <taxon>Zhongshania</taxon>
    </lineage>
</organism>